<feature type="binding site" evidence="13">
    <location>
        <begin position="43"/>
        <end position="49"/>
    </location>
    <ligand>
        <name>substrate</name>
    </ligand>
</feature>
<keyword evidence="6 14" id="KW-0479">Metal-binding</keyword>
<dbReference type="Pfam" id="PF00383">
    <property type="entry name" value="dCMP_cyt_deam_1"/>
    <property type="match status" value="1"/>
</dbReference>
<keyword evidence="20" id="KW-1185">Reference proteome</keyword>
<dbReference type="GO" id="GO:0004126">
    <property type="term" value="F:cytidine deaminase activity"/>
    <property type="evidence" value="ECO:0007669"/>
    <property type="project" value="UniProtKB-UniRule"/>
</dbReference>
<evidence type="ECO:0000256" key="5">
    <source>
        <dbReference type="ARBA" id="ARBA00018266"/>
    </source>
</evidence>
<dbReference type="CDD" id="cd01283">
    <property type="entry name" value="cytidine_deaminase"/>
    <property type="match status" value="1"/>
</dbReference>
<evidence type="ECO:0000256" key="6">
    <source>
        <dbReference type="ARBA" id="ARBA00022723"/>
    </source>
</evidence>
<feature type="domain" description="CMP/dCMP-type deaminase" evidence="16">
    <location>
        <begin position="2"/>
        <end position="133"/>
    </location>
</feature>
<evidence type="ECO:0000256" key="12">
    <source>
        <dbReference type="PIRSR" id="PIRSR606262-1"/>
    </source>
</evidence>
<dbReference type="InterPro" id="IPR050202">
    <property type="entry name" value="Cyt/Deoxycyt_deaminase"/>
</dbReference>
<evidence type="ECO:0000313" key="20">
    <source>
        <dbReference type="Proteomes" id="UP000325187"/>
    </source>
</evidence>
<evidence type="ECO:0000256" key="10">
    <source>
        <dbReference type="ARBA" id="ARBA00049252"/>
    </source>
</evidence>
<name>A0A5A7MMZ8_9PROT</name>
<evidence type="ECO:0000313" key="19">
    <source>
        <dbReference type="Proteomes" id="UP000322084"/>
    </source>
</evidence>
<reference evidence="19 20" key="1">
    <citation type="submission" date="2019-09" db="EMBL/GenBank/DDBJ databases">
        <title>NBRP : Genome information of microbial organism related human and environment.</title>
        <authorList>
            <person name="Hattori M."/>
            <person name="Oshima K."/>
            <person name="Inaba H."/>
            <person name="Suda W."/>
            <person name="Sakamoto M."/>
            <person name="Iino T."/>
            <person name="Kitahara M."/>
            <person name="Oshida Y."/>
            <person name="Iida T."/>
            <person name="Kudo T."/>
            <person name="Itoh T."/>
            <person name="Ohkuma M."/>
        </authorList>
    </citation>
    <scope>NUCLEOTIDE SEQUENCE [LARGE SCALE GENOMIC DNA]</scope>
    <source>
        <strain evidence="17 19">Hi-2</strain>
        <strain evidence="18 20">Mie-1</strain>
    </source>
</reference>
<dbReference type="EMBL" id="BKCM01000003">
    <property type="protein sequence ID" value="GER00168.1"/>
    <property type="molecule type" value="Genomic_DNA"/>
</dbReference>
<dbReference type="PROSITE" id="PS51747">
    <property type="entry name" value="CYT_DCMP_DEAMINASES_2"/>
    <property type="match status" value="1"/>
</dbReference>
<dbReference type="NCBIfam" id="TIGR01354">
    <property type="entry name" value="cyt_deam_tetra"/>
    <property type="match status" value="1"/>
</dbReference>
<evidence type="ECO:0000256" key="13">
    <source>
        <dbReference type="PIRSR" id="PIRSR606262-2"/>
    </source>
</evidence>
<dbReference type="Proteomes" id="UP000322084">
    <property type="component" value="Unassembled WGS sequence"/>
</dbReference>
<dbReference type="GO" id="GO:0055086">
    <property type="term" value="P:nucleobase-containing small molecule metabolic process"/>
    <property type="evidence" value="ECO:0007669"/>
    <property type="project" value="UniProtKB-ARBA"/>
</dbReference>
<evidence type="ECO:0000259" key="16">
    <source>
        <dbReference type="PROSITE" id="PS51747"/>
    </source>
</evidence>
<sequence length="133" mass="14170">MSTDDSLFDSAKRARDKAHAPYSSFHVGAAVLDENGRIHAGCNVENAAYPEGICAEANAIGSMVTEGGTRIKRIAILGGLAGKGLENCTPCGGCRQKILEFADSETVIVLEGENGQRRSFTIKDLLPESFRLL</sequence>
<protein>
    <recommendedName>
        <fullName evidence="5 15">Cytidine deaminase</fullName>
        <ecNumber evidence="4 15">3.5.4.5</ecNumber>
    </recommendedName>
    <alternativeName>
        <fullName evidence="9 15">Cytidine aminohydrolase</fullName>
    </alternativeName>
</protein>
<dbReference type="InterPro" id="IPR016193">
    <property type="entry name" value="Cytidine_deaminase-like"/>
</dbReference>
<proteinExistence type="inferred from homology"/>
<evidence type="ECO:0000256" key="9">
    <source>
        <dbReference type="ARBA" id="ARBA00032005"/>
    </source>
</evidence>
<evidence type="ECO:0000256" key="15">
    <source>
        <dbReference type="RuleBase" id="RU364006"/>
    </source>
</evidence>
<feature type="active site" description="Proton donor" evidence="12">
    <location>
        <position position="56"/>
    </location>
</feature>
<dbReference type="PANTHER" id="PTHR11644:SF2">
    <property type="entry name" value="CYTIDINE DEAMINASE"/>
    <property type="match status" value="1"/>
</dbReference>
<comment type="caution">
    <text evidence="17">The sequence shown here is derived from an EMBL/GenBank/DDBJ whole genome shotgun (WGS) entry which is preliminary data.</text>
</comment>
<evidence type="ECO:0000256" key="1">
    <source>
        <dbReference type="ARBA" id="ARBA00001947"/>
    </source>
</evidence>
<evidence type="ECO:0000256" key="8">
    <source>
        <dbReference type="ARBA" id="ARBA00022833"/>
    </source>
</evidence>
<dbReference type="GO" id="GO:0072527">
    <property type="term" value="P:pyrimidine-containing compound metabolic process"/>
    <property type="evidence" value="ECO:0007669"/>
    <property type="project" value="UniProtKB-ARBA"/>
</dbReference>
<dbReference type="PROSITE" id="PS00903">
    <property type="entry name" value="CYT_DCMP_DEAMINASES_1"/>
    <property type="match status" value="1"/>
</dbReference>
<evidence type="ECO:0000256" key="3">
    <source>
        <dbReference type="ARBA" id="ARBA00006576"/>
    </source>
</evidence>
<dbReference type="Proteomes" id="UP000325187">
    <property type="component" value="Unassembled WGS sequence"/>
</dbReference>
<evidence type="ECO:0000313" key="17">
    <source>
        <dbReference type="EMBL" id="GEQ96513.1"/>
    </source>
</evidence>
<dbReference type="GO" id="GO:0005829">
    <property type="term" value="C:cytosol"/>
    <property type="evidence" value="ECO:0007669"/>
    <property type="project" value="TreeGrafter"/>
</dbReference>
<dbReference type="EC" id="3.5.4.5" evidence="4 15"/>
<dbReference type="InterPro" id="IPR006262">
    <property type="entry name" value="Cyt_deam_tetra"/>
</dbReference>
<feature type="binding site" evidence="14">
    <location>
        <position position="94"/>
    </location>
    <ligand>
        <name>Zn(2+)</name>
        <dbReference type="ChEBI" id="CHEBI:29105"/>
        <note>catalytic</note>
    </ligand>
</feature>
<dbReference type="RefSeq" id="WP_149999210.1">
    <property type="nucleotide sequence ID" value="NZ_BKCL01000001.1"/>
</dbReference>
<evidence type="ECO:0000256" key="7">
    <source>
        <dbReference type="ARBA" id="ARBA00022801"/>
    </source>
</evidence>
<feature type="binding site" evidence="14">
    <location>
        <position position="91"/>
    </location>
    <ligand>
        <name>Zn(2+)</name>
        <dbReference type="ChEBI" id="CHEBI:29105"/>
        <note>catalytic</note>
    </ligand>
</feature>
<evidence type="ECO:0000256" key="2">
    <source>
        <dbReference type="ARBA" id="ARBA00003949"/>
    </source>
</evidence>
<dbReference type="GO" id="GO:0042802">
    <property type="term" value="F:identical protein binding"/>
    <property type="evidence" value="ECO:0007669"/>
    <property type="project" value="UniProtKB-ARBA"/>
</dbReference>
<dbReference type="GO" id="GO:0008270">
    <property type="term" value="F:zinc ion binding"/>
    <property type="evidence" value="ECO:0007669"/>
    <property type="project" value="UniProtKB-UniRule"/>
</dbReference>
<evidence type="ECO:0000313" key="18">
    <source>
        <dbReference type="EMBL" id="GER00168.1"/>
    </source>
</evidence>
<feature type="binding site" evidence="14">
    <location>
        <position position="54"/>
    </location>
    <ligand>
        <name>Zn(2+)</name>
        <dbReference type="ChEBI" id="CHEBI:29105"/>
        <note>catalytic</note>
    </ligand>
</feature>
<dbReference type="InterPro" id="IPR002125">
    <property type="entry name" value="CMP_dCMP_dom"/>
</dbReference>
<dbReference type="EMBL" id="BKCL01000001">
    <property type="protein sequence ID" value="GEQ96513.1"/>
    <property type="molecule type" value="Genomic_DNA"/>
</dbReference>
<evidence type="ECO:0000256" key="4">
    <source>
        <dbReference type="ARBA" id="ARBA00012783"/>
    </source>
</evidence>
<dbReference type="Gene3D" id="3.40.140.10">
    <property type="entry name" value="Cytidine Deaminase, domain 2"/>
    <property type="match status" value="1"/>
</dbReference>
<accession>A0A5A7MMZ8</accession>
<comment type="function">
    <text evidence="2 15">This enzyme scavenges exogenous and endogenous cytidine and 2'-deoxycytidine for UMP synthesis.</text>
</comment>
<comment type="catalytic activity">
    <reaction evidence="11 15">
        <text>cytidine + H2O + H(+) = uridine + NH4(+)</text>
        <dbReference type="Rhea" id="RHEA:16069"/>
        <dbReference type="ChEBI" id="CHEBI:15377"/>
        <dbReference type="ChEBI" id="CHEBI:15378"/>
        <dbReference type="ChEBI" id="CHEBI:16704"/>
        <dbReference type="ChEBI" id="CHEBI:17562"/>
        <dbReference type="ChEBI" id="CHEBI:28938"/>
        <dbReference type="EC" id="3.5.4.5"/>
    </reaction>
</comment>
<dbReference type="NCBIfam" id="NF004064">
    <property type="entry name" value="PRK05578.1"/>
    <property type="match status" value="1"/>
</dbReference>
<comment type="cofactor">
    <cofactor evidence="1 14 15">
        <name>Zn(2+)</name>
        <dbReference type="ChEBI" id="CHEBI:29105"/>
    </cofactor>
</comment>
<dbReference type="PANTHER" id="PTHR11644">
    <property type="entry name" value="CYTIDINE DEAMINASE"/>
    <property type="match status" value="1"/>
</dbReference>
<keyword evidence="8 14" id="KW-0862">Zinc</keyword>
<accession>A0A5A7MW75</accession>
<gene>
    <name evidence="17" type="primary">cdd</name>
    <name evidence="17" type="ORF">JCM17844_01500</name>
    <name evidence="18" type="ORF">JCM17845_07910</name>
</gene>
<keyword evidence="7 15" id="KW-0378">Hydrolase</keyword>
<evidence type="ECO:0000256" key="14">
    <source>
        <dbReference type="PIRSR" id="PIRSR606262-3"/>
    </source>
</evidence>
<organism evidence="17 19">
    <name type="scientific">Iodidimonas gelatinilytica</name>
    <dbReference type="NCBI Taxonomy" id="1236966"/>
    <lineage>
        <taxon>Bacteria</taxon>
        <taxon>Pseudomonadati</taxon>
        <taxon>Pseudomonadota</taxon>
        <taxon>Alphaproteobacteria</taxon>
        <taxon>Iodidimonadales</taxon>
        <taxon>Iodidimonadaceae</taxon>
        <taxon>Iodidimonas</taxon>
    </lineage>
</organism>
<evidence type="ECO:0000256" key="11">
    <source>
        <dbReference type="ARBA" id="ARBA00049558"/>
    </source>
</evidence>
<dbReference type="InterPro" id="IPR016192">
    <property type="entry name" value="APOBEC/CMP_deaminase_Zn-bd"/>
</dbReference>
<comment type="catalytic activity">
    <reaction evidence="10 15">
        <text>2'-deoxycytidine + H2O + H(+) = 2'-deoxyuridine + NH4(+)</text>
        <dbReference type="Rhea" id="RHEA:13433"/>
        <dbReference type="ChEBI" id="CHEBI:15377"/>
        <dbReference type="ChEBI" id="CHEBI:15378"/>
        <dbReference type="ChEBI" id="CHEBI:15698"/>
        <dbReference type="ChEBI" id="CHEBI:16450"/>
        <dbReference type="ChEBI" id="CHEBI:28938"/>
        <dbReference type="EC" id="3.5.4.5"/>
    </reaction>
</comment>
<comment type="similarity">
    <text evidence="3 15">Belongs to the cytidine and deoxycytidylate deaminase family.</text>
</comment>
<dbReference type="AlphaFoldDB" id="A0A5A7MMZ8"/>
<dbReference type="SUPFAM" id="SSF53927">
    <property type="entry name" value="Cytidine deaminase-like"/>
    <property type="match status" value="1"/>
</dbReference>